<feature type="compositionally biased region" description="Polar residues" evidence="1">
    <location>
        <begin position="176"/>
        <end position="188"/>
    </location>
</feature>
<evidence type="ECO:0000313" key="3">
    <source>
        <dbReference type="Proteomes" id="UP001164929"/>
    </source>
</evidence>
<sequence>MGFRWPKRIVVKKEFQIDPASTRSVFGSLVGTIFIKLTAQNLRSFIDQLRAKLHNLEAKDQSGKGGQLGGQDRNCQGRVAEERKTGVFVPASLLTCHGPTPHTLGPPKPKPLADHPPRHRTREKRLGSGACRPARLGSEKTETKQTNREDVAGPLGIRREESTGVGHCHRLHRSTASKPSSPPRQTGSGPMIWVWAGLAQIAGLGRSGPEDKTLLGRVRPNVFWGWTKKPDKPNRRKRSPNSSPPPRVAVPKKNNSNLVMGQVKILKRGKEDLIEPGKKDETPRGSHNTQAVKSENLGFVSTDMLGPDAVLVPTH</sequence>
<comment type="caution">
    <text evidence="2">The sequence shown here is derived from an EMBL/GenBank/DDBJ whole genome shotgun (WGS) entry which is preliminary data.</text>
</comment>
<feature type="compositionally biased region" description="Basic and acidic residues" evidence="1">
    <location>
        <begin position="268"/>
        <end position="284"/>
    </location>
</feature>
<feature type="region of interest" description="Disordered" evidence="1">
    <location>
        <begin position="224"/>
        <end position="255"/>
    </location>
</feature>
<protein>
    <submittedName>
        <fullName evidence="2">Uncharacterized protein</fullName>
    </submittedName>
</protein>
<organism evidence="2 3">
    <name type="scientific">Populus alba x Populus x berolinensis</name>
    <dbReference type="NCBI Taxonomy" id="444605"/>
    <lineage>
        <taxon>Eukaryota</taxon>
        <taxon>Viridiplantae</taxon>
        <taxon>Streptophyta</taxon>
        <taxon>Embryophyta</taxon>
        <taxon>Tracheophyta</taxon>
        <taxon>Spermatophyta</taxon>
        <taxon>Magnoliopsida</taxon>
        <taxon>eudicotyledons</taxon>
        <taxon>Gunneridae</taxon>
        <taxon>Pentapetalae</taxon>
        <taxon>rosids</taxon>
        <taxon>fabids</taxon>
        <taxon>Malpighiales</taxon>
        <taxon>Salicaceae</taxon>
        <taxon>Saliceae</taxon>
        <taxon>Populus</taxon>
    </lineage>
</organism>
<keyword evidence="3" id="KW-1185">Reference proteome</keyword>
<proteinExistence type="predicted"/>
<feature type="compositionally biased region" description="Basic and acidic residues" evidence="1">
    <location>
        <begin position="137"/>
        <end position="162"/>
    </location>
</feature>
<accession>A0AAD6LGZ7</accession>
<reference evidence="2" key="1">
    <citation type="journal article" date="2023" name="Mol. Ecol. Resour.">
        <title>Chromosome-level genome assembly of a triploid poplar Populus alba 'Berolinensis'.</title>
        <authorList>
            <person name="Chen S."/>
            <person name="Yu Y."/>
            <person name="Wang X."/>
            <person name="Wang S."/>
            <person name="Zhang T."/>
            <person name="Zhou Y."/>
            <person name="He R."/>
            <person name="Meng N."/>
            <person name="Wang Y."/>
            <person name="Liu W."/>
            <person name="Liu Z."/>
            <person name="Liu J."/>
            <person name="Guo Q."/>
            <person name="Huang H."/>
            <person name="Sederoff R.R."/>
            <person name="Wang G."/>
            <person name="Qu G."/>
            <person name="Chen S."/>
        </authorList>
    </citation>
    <scope>NUCLEOTIDE SEQUENCE</scope>
    <source>
        <strain evidence="2">SC-2020</strain>
    </source>
</reference>
<feature type="region of interest" description="Disordered" evidence="1">
    <location>
        <begin position="267"/>
        <end position="293"/>
    </location>
</feature>
<gene>
    <name evidence="2" type="ORF">NC653_037447</name>
</gene>
<dbReference type="AlphaFoldDB" id="A0AAD6LGZ7"/>
<evidence type="ECO:0000313" key="2">
    <source>
        <dbReference type="EMBL" id="KAJ6959151.1"/>
    </source>
</evidence>
<dbReference type="EMBL" id="JAQIZT010000017">
    <property type="protein sequence ID" value="KAJ6959151.1"/>
    <property type="molecule type" value="Genomic_DNA"/>
</dbReference>
<dbReference type="Proteomes" id="UP001164929">
    <property type="component" value="Chromosome 17"/>
</dbReference>
<evidence type="ECO:0000256" key="1">
    <source>
        <dbReference type="SAM" id="MobiDB-lite"/>
    </source>
</evidence>
<feature type="region of interest" description="Disordered" evidence="1">
    <location>
        <begin position="97"/>
        <end position="189"/>
    </location>
</feature>
<name>A0AAD6LGZ7_9ROSI</name>